<evidence type="ECO:0000256" key="1">
    <source>
        <dbReference type="ARBA" id="ARBA00005854"/>
    </source>
</evidence>
<dbReference type="RefSeq" id="WP_016396196.1">
    <property type="nucleotide sequence ID" value="NZ_CP046131.1"/>
</dbReference>
<protein>
    <submittedName>
        <fullName evidence="7">2-hydroxyacid dehydrogenase</fullName>
    </submittedName>
    <submittedName>
        <fullName evidence="6">Lactate dehydrogenase</fullName>
    </submittedName>
</protein>
<evidence type="ECO:0000259" key="5">
    <source>
        <dbReference type="Pfam" id="PF02826"/>
    </source>
</evidence>
<comment type="similarity">
    <text evidence="1 3">Belongs to the D-isomer specific 2-hydroxyacid dehydrogenase family.</text>
</comment>
<dbReference type="GO" id="GO:0008720">
    <property type="term" value="F:D-lactate dehydrogenase (NAD+) activity"/>
    <property type="evidence" value="ECO:0007669"/>
    <property type="project" value="TreeGrafter"/>
</dbReference>
<dbReference type="EMBL" id="CP031023">
    <property type="protein sequence ID" value="AZA15426.1"/>
    <property type="molecule type" value="Genomic_DNA"/>
</dbReference>
<dbReference type="Pfam" id="PF00389">
    <property type="entry name" value="2-Hacid_dh"/>
    <property type="match status" value="1"/>
</dbReference>
<feature type="domain" description="D-isomer specific 2-hydroxyacid dehydrogenase NAD-binding" evidence="5">
    <location>
        <begin position="111"/>
        <end position="299"/>
    </location>
</feature>
<reference evidence="7 8" key="2">
    <citation type="submission" date="2021-12" db="EMBL/GenBank/DDBJ databases">
        <title>Antimicrobial susceptibility of Lactobacillus delbrueckii subsp. lactis obtained from milk products and other habitats.</title>
        <authorList>
            <person name="Shani N."/>
        </authorList>
    </citation>
    <scope>NUCLEOTIDE SEQUENCE [LARGE SCALE GENOMIC DNA]</scope>
    <source>
        <strain evidence="7 8">FAM 21755</strain>
    </source>
</reference>
<dbReference type="Pfam" id="PF02826">
    <property type="entry name" value="2-Hacid_dh_C"/>
    <property type="match status" value="1"/>
</dbReference>
<dbReference type="PROSITE" id="PS00065">
    <property type="entry name" value="D_2_HYDROXYACID_DH_1"/>
    <property type="match status" value="1"/>
</dbReference>
<evidence type="ECO:0000256" key="2">
    <source>
        <dbReference type="ARBA" id="ARBA00023027"/>
    </source>
</evidence>
<organism evidence="6">
    <name type="scientific">Lactobacillus delbrueckii subsp. lactis</name>
    <dbReference type="NCBI Taxonomy" id="29397"/>
    <lineage>
        <taxon>Bacteria</taxon>
        <taxon>Bacillati</taxon>
        <taxon>Bacillota</taxon>
        <taxon>Bacilli</taxon>
        <taxon>Lactobacillales</taxon>
        <taxon>Lactobacillaceae</taxon>
        <taxon>Lactobacillus</taxon>
    </lineage>
</organism>
<dbReference type="AlphaFoldDB" id="A0A061C6E3"/>
<sequence>MRIACYGVRPLERSYFEKLNKYDYDLKLIPEYLNRENVVQAEDCDAVLVRGNCLCDRTNLEQFKNYGISWVFTRSVGVDHFDLEAAKDLGISVARVPNYSPYAVANLAFTLGLTLSRHVGEAAHHVHEQDFVMHPDYFATEFNRLKVGIYGAGKIGAVEGKMWQALGAEVYAYDPFPSDFAKQYCTFVSEDELLATCDIVSVHVPYFPGKNDKLMNSEFIAKMKEGAVLVNTARGELADEAAIAAAVSSNHLSGYGADVVSNEKKIMGHNFDCESDVPDQEVQSLMDLYPRVLLTPHMGSFTEPALEDMISLSFNNFHNMATEGAVDARNEVVAAPESSTFASEKLRA</sequence>
<dbReference type="PANTHER" id="PTHR43026">
    <property type="entry name" value="2-HYDROXYACID DEHYDROGENASE HOMOLOG 1-RELATED"/>
    <property type="match status" value="1"/>
</dbReference>
<feature type="domain" description="D-isomer specific 2-hydroxyacid dehydrogenase catalytic" evidence="4">
    <location>
        <begin position="8"/>
        <end position="325"/>
    </location>
</feature>
<dbReference type="PANTHER" id="PTHR43026:SF1">
    <property type="entry name" value="2-HYDROXYACID DEHYDROGENASE HOMOLOG 1-RELATED"/>
    <property type="match status" value="1"/>
</dbReference>
<reference evidence="6" key="1">
    <citation type="submission" date="2018-07" db="EMBL/GenBank/DDBJ databases">
        <authorList>
            <person name="Somerville V."/>
        </authorList>
    </citation>
    <scope>NUCLEOTIDE SEQUENCE</scope>
    <source>
        <strain evidence="6">NWC_2_2</strain>
    </source>
</reference>
<evidence type="ECO:0000256" key="3">
    <source>
        <dbReference type="RuleBase" id="RU003719"/>
    </source>
</evidence>
<dbReference type="EMBL" id="JAJNUY010000053">
    <property type="protein sequence ID" value="MCD5564196.1"/>
    <property type="molecule type" value="Genomic_DNA"/>
</dbReference>
<evidence type="ECO:0000313" key="7">
    <source>
        <dbReference type="EMBL" id="MCD5564196.1"/>
    </source>
</evidence>
<dbReference type="Gene3D" id="3.40.50.720">
    <property type="entry name" value="NAD(P)-binding Rossmann-like Domain"/>
    <property type="match status" value="2"/>
</dbReference>
<dbReference type="InterPro" id="IPR006139">
    <property type="entry name" value="D-isomer_2_OHA_DH_cat_dom"/>
</dbReference>
<name>A0A061C6E3_LACDL</name>
<dbReference type="SUPFAM" id="SSF52283">
    <property type="entry name" value="Formate/glycerate dehydrogenase catalytic domain-like"/>
    <property type="match status" value="1"/>
</dbReference>
<keyword evidence="2" id="KW-0520">NAD</keyword>
<dbReference type="InterPro" id="IPR058205">
    <property type="entry name" value="D-LDH-like"/>
</dbReference>
<dbReference type="InterPro" id="IPR036291">
    <property type="entry name" value="NAD(P)-bd_dom_sf"/>
</dbReference>
<dbReference type="CDD" id="cd12184">
    <property type="entry name" value="HGDH_like"/>
    <property type="match status" value="1"/>
</dbReference>
<dbReference type="InterPro" id="IPR029752">
    <property type="entry name" value="D-isomer_DH_CS1"/>
</dbReference>
<dbReference type="InterPro" id="IPR006140">
    <property type="entry name" value="D-isomer_DH_NAD-bd"/>
</dbReference>
<evidence type="ECO:0000313" key="8">
    <source>
        <dbReference type="Proteomes" id="UP001200334"/>
    </source>
</evidence>
<dbReference type="GO" id="GO:0051287">
    <property type="term" value="F:NAD binding"/>
    <property type="evidence" value="ECO:0007669"/>
    <property type="project" value="InterPro"/>
</dbReference>
<proteinExistence type="inferred from homology"/>
<dbReference type="Proteomes" id="UP001200334">
    <property type="component" value="Unassembled WGS sequence"/>
</dbReference>
<accession>A0A061C6E3</accession>
<evidence type="ECO:0000313" key="6">
    <source>
        <dbReference type="EMBL" id="AZA15426.1"/>
    </source>
</evidence>
<dbReference type="SUPFAM" id="SSF51735">
    <property type="entry name" value="NAD(P)-binding Rossmann-fold domains"/>
    <property type="match status" value="1"/>
</dbReference>
<keyword evidence="3" id="KW-0560">Oxidoreductase</keyword>
<evidence type="ECO:0000259" key="4">
    <source>
        <dbReference type="Pfam" id="PF00389"/>
    </source>
</evidence>
<gene>
    <name evidence="6" type="ORF">DQL93_01285</name>
    <name evidence="7" type="ORF">LOB85_08845</name>
</gene>